<evidence type="ECO:0000313" key="1">
    <source>
        <dbReference type="EMBL" id="KAK1150167.1"/>
    </source>
</evidence>
<name>A0ACC3BH69_9EURO</name>
<dbReference type="Proteomes" id="UP001177260">
    <property type="component" value="Unassembled WGS sequence"/>
</dbReference>
<accession>A0ACC3BH69</accession>
<gene>
    <name evidence="1" type="ORF">N8T08_000066</name>
</gene>
<comment type="caution">
    <text evidence="1">The sequence shown here is derived from an EMBL/GenBank/DDBJ whole genome shotgun (WGS) entry which is preliminary data.</text>
</comment>
<protein>
    <submittedName>
        <fullName evidence="1">Uncharacterized protein</fullName>
    </submittedName>
</protein>
<organism evidence="1 2">
    <name type="scientific">Aspergillus melleus</name>
    <dbReference type="NCBI Taxonomy" id="138277"/>
    <lineage>
        <taxon>Eukaryota</taxon>
        <taxon>Fungi</taxon>
        <taxon>Dikarya</taxon>
        <taxon>Ascomycota</taxon>
        <taxon>Pezizomycotina</taxon>
        <taxon>Eurotiomycetes</taxon>
        <taxon>Eurotiomycetidae</taxon>
        <taxon>Eurotiales</taxon>
        <taxon>Aspergillaceae</taxon>
        <taxon>Aspergillus</taxon>
        <taxon>Aspergillus subgen. Circumdati</taxon>
    </lineage>
</organism>
<keyword evidence="2" id="KW-1185">Reference proteome</keyword>
<dbReference type="EMBL" id="JAOPJF010000001">
    <property type="protein sequence ID" value="KAK1150167.1"/>
    <property type="molecule type" value="Genomic_DNA"/>
</dbReference>
<sequence length="191" mass="21123">MASLPTSLVSFIQEKLASVPHSDLVSNHLQTILNNELVLASYQKLMSSSATAHLEHARVTYLDPAIDHLRTAYLDPFVVQPLANLLTAMPDLLSVFILLLALFISLKVLDYGRRLVMFWVTLALRLVYWGFIIGAGVYVYNVGLEKAAQDLGWFYGIIKGAVESFQNGAEGQRQSSGGWGGYTYGDNQVRV</sequence>
<proteinExistence type="predicted"/>
<reference evidence="1 2" key="1">
    <citation type="journal article" date="2023" name="ACS Omega">
        <title>Identification of the Neoaspergillic Acid Biosynthesis Gene Cluster by Establishing an In Vitro CRISPR-Ribonucleoprotein Genetic System in Aspergillus melleus.</title>
        <authorList>
            <person name="Yuan B."/>
            <person name="Grau M.F."/>
            <person name="Murata R.M."/>
            <person name="Torok T."/>
            <person name="Venkateswaran K."/>
            <person name="Stajich J.E."/>
            <person name="Wang C.C.C."/>
        </authorList>
    </citation>
    <scope>NUCLEOTIDE SEQUENCE [LARGE SCALE GENOMIC DNA]</scope>
    <source>
        <strain evidence="1 2">IMV 1140</strain>
    </source>
</reference>
<evidence type="ECO:0000313" key="2">
    <source>
        <dbReference type="Proteomes" id="UP001177260"/>
    </source>
</evidence>